<sequence>MQEAEHEVKKAEELAAKVKEAAAPLQDDEKLLTLSSEEIRAASTATIKAEQEASKHLIETRKFLTARQIEAKGRADTSTEESTELIKYETRLRAAQTEIGQYKRLTTTVETRLQAKKVIEDCGQKVKDVEEKLEKLVQLTEALDKPENPSDDKVKGLASKAAKAAEQAASEAQVALKSTNRFIELQLRIQTGSSKVEIEKMQPRMIELQESLDSAVATMQAKAESQAVETISAESQGRLKEAEDSINRLKDAEKPFLEGAEELAAEKVSETLQELESSVQAAVTAVSGAKTFVGVKKLAARRLSEASKKSAEEQLQAVVAKLDELAKSLSETKKNMAERKQAIVKREVVAKVEETAKKVEASEEATAALLSLGNFEAKVEATPEGEGSAEGEQVADDSGPPPADEMKSACEKAGSRQQEARASITETQKLLLARQKEAKVSSTSESAFLLEITKSLERLTQMLATLDKQKLTLRDQEHRFVAQRLLKDATDQIANLEKKLEARLGKKQLFKHCFRHPYFNKNMTNNHCLNTVLPNPGWRKLLRRHLL</sequence>
<evidence type="ECO:0000313" key="3">
    <source>
        <dbReference type="EMBL" id="CAE8609023.1"/>
    </source>
</evidence>
<feature type="coiled-coil region" evidence="1">
    <location>
        <begin position="308"/>
        <end position="342"/>
    </location>
</feature>
<dbReference type="AlphaFoldDB" id="A0A813F8Z6"/>
<dbReference type="Proteomes" id="UP000654075">
    <property type="component" value="Unassembled WGS sequence"/>
</dbReference>
<protein>
    <submittedName>
        <fullName evidence="3">Uncharacterized protein</fullName>
    </submittedName>
</protein>
<accession>A0A813F8Z6</accession>
<evidence type="ECO:0000256" key="2">
    <source>
        <dbReference type="SAM" id="MobiDB-lite"/>
    </source>
</evidence>
<proteinExistence type="predicted"/>
<gene>
    <name evidence="3" type="ORF">PGLA1383_LOCUS26850</name>
</gene>
<evidence type="ECO:0000256" key="1">
    <source>
        <dbReference type="SAM" id="Coils"/>
    </source>
</evidence>
<name>A0A813F8Z6_POLGL</name>
<evidence type="ECO:0000313" key="4">
    <source>
        <dbReference type="Proteomes" id="UP000654075"/>
    </source>
</evidence>
<feature type="coiled-coil region" evidence="1">
    <location>
        <begin position="85"/>
        <end position="139"/>
    </location>
</feature>
<feature type="compositionally biased region" description="Basic and acidic residues" evidence="2">
    <location>
        <begin position="404"/>
        <end position="414"/>
    </location>
</feature>
<comment type="caution">
    <text evidence="3">The sequence shown here is derived from an EMBL/GenBank/DDBJ whole genome shotgun (WGS) entry which is preliminary data.</text>
</comment>
<feature type="region of interest" description="Disordered" evidence="2">
    <location>
        <begin position="379"/>
        <end position="421"/>
    </location>
</feature>
<reference evidence="3" key="1">
    <citation type="submission" date="2021-02" db="EMBL/GenBank/DDBJ databases">
        <authorList>
            <person name="Dougan E. K."/>
            <person name="Rhodes N."/>
            <person name="Thang M."/>
            <person name="Chan C."/>
        </authorList>
    </citation>
    <scope>NUCLEOTIDE SEQUENCE</scope>
</reference>
<organism evidence="3 4">
    <name type="scientific">Polarella glacialis</name>
    <name type="common">Dinoflagellate</name>
    <dbReference type="NCBI Taxonomy" id="89957"/>
    <lineage>
        <taxon>Eukaryota</taxon>
        <taxon>Sar</taxon>
        <taxon>Alveolata</taxon>
        <taxon>Dinophyceae</taxon>
        <taxon>Suessiales</taxon>
        <taxon>Suessiaceae</taxon>
        <taxon>Polarella</taxon>
    </lineage>
</organism>
<feature type="coiled-coil region" evidence="1">
    <location>
        <begin position="449"/>
        <end position="506"/>
    </location>
</feature>
<dbReference type="OrthoDB" id="10519943at2759"/>
<keyword evidence="1" id="KW-0175">Coiled coil</keyword>
<keyword evidence="4" id="KW-1185">Reference proteome</keyword>
<dbReference type="EMBL" id="CAJNNV010024224">
    <property type="protein sequence ID" value="CAE8609023.1"/>
    <property type="molecule type" value="Genomic_DNA"/>
</dbReference>
<dbReference type="OMA" id="INEWRNW"/>